<feature type="compositionally biased region" description="Polar residues" evidence="1">
    <location>
        <begin position="165"/>
        <end position="190"/>
    </location>
</feature>
<feature type="compositionally biased region" description="Basic and acidic residues" evidence="1">
    <location>
        <begin position="34"/>
        <end position="48"/>
    </location>
</feature>
<dbReference type="Proteomes" id="UP000289152">
    <property type="component" value="Unassembled WGS sequence"/>
</dbReference>
<gene>
    <name evidence="2" type="ORF">M231_05083</name>
</gene>
<proteinExistence type="predicted"/>
<dbReference type="AlphaFoldDB" id="A0A4Q1BJ08"/>
<evidence type="ECO:0000313" key="3">
    <source>
        <dbReference type="Proteomes" id="UP000289152"/>
    </source>
</evidence>
<reference evidence="2 3" key="1">
    <citation type="submission" date="2016-06" db="EMBL/GenBank/DDBJ databases">
        <title>Evolution of pathogenesis and genome organization in the Tremellales.</title>
        <authorList>
            <person name="Cuomo C."/>
            <person name="Litvintseva A."/>
            <person name="Heitman J."/>
            <person name="Chen Y."/>
            <person name="Sun S."/>
            <person name="Springer D."/>
            <person name="Dromer F."/>
            <person name="Young S."/>
            <person name="Zeng Q."/>
            <person name="Chapman S."/>
            <person name="Gujja S."/>
            <person name="Saif S."/>
            <person name="Birren B."/>
        </authorList>
    </citation>
    <scope>NUCLEOTIDE SEQUENCE [LARGE SCALE GENOMIC DNA]</scope>
    <source>
        <strain evidence="2 3">ATCC 28783</strain>
    </source>
</reference>
<dbReference type="EMBL" id="SDIL01000063">
    <property type="protein sequence ID" value="RXK37671.1"/>
    <property type="molecule type" value="Genomic_DNA"/>
</dbReference>
<comment type="caution">
    <text evidence="2">The sequence shown here is derived from an EMBL/GenBank/DDBJ whole genome shotgun (WGS) entry which is preliminary data.</text>
</comment>
<evidence type="ECO:0000256" key="1">
    <source>
        <dbReference type="SAM" id="MobiDB-lite"/>
    </source>
</evidence>
<feature type="region of interest" description="Disordered" evidence="1">
    <location>
        <begin position="274"/>
        <end position="299"/>
    </location>
</feature>
<accession>A0A4Q1BJ08</accession>
<feature type="region of interest" description="Disordered" evidence="1">
    <location>
        <begin position="34"/>
        <end position="70"/>
    </location>
</feature>
<feature type="compositionally biased region" description="Low complexity" evidence="1">
    <location>
        <begin position="276"/>
        <end position="295"/>
    </location>
</feature>
<organism evidence="2 3">
    <name type="scientific">Tremella mesenterica</name>
    <name type="common">Jelly fungus</name>
    <dbReference type="NCBI Taxonomy" id="5217"/>
    <lineage>
        <taxon>Eukaryota</taxon>
        <taxon>Fungi</taxon>
        <taxon>Dikarya</taxon>
        <taxon>Basidiomycota</taxon>
        <taxon>Agaricomycotina</taxon>
        <taxon>Tremellomycetes</taxon>
        <taxon>Tremellales</taxon>
        <taxon>Tremellaceae</taxon>
        <taxon>Tremella</taxon>
    </lineage>
</organism>
<sequence>MSSRDIADRRQWFETLPDSDAKGLRELWEYMEKTGKHPDIPQGEKHTLTPETDIGQPNKKRAVSNPQPDYDYPSQMGSSSFMGVQQSQLNPNQPQMTLPIRPVQNSQGYNDFSSSNANIPFAMNPNLGNSYGNSSQGGLYSPTTPESPTVSPFPTYVDTMDEASCSGTPNFQGMSDPTYSSQNYLQTPTSSQGEFLSIGWTAKSGRNGVYDNMDTNNPMGMNRQVRSTSDSAIPYIFGQDAVPDSGFSNFNDMSNFGSTSLLFDPGNAANYAGVNSPYSPSSPSSSIQAPSSHSSQEISTVADELGRLKLSVQTMIAQMKANHTFEMAHMKERVTLLERELDASHPRRRSAGQSTRARVGNVRTGMTDLRQESSQFQSDTGKQGGYDNTSTIAGDMTKGGATWDKFAETLDAGPGQYFGEEGVPSAMEYP</sequence>
<dbReference type="VEuPathDB" id="FungiDB:TREMEDRAFT_63727"/>
<feature type="region of interest" description="Disordered" evidence="1">
    <location>
        <begin position="164"/>
        <end position="190"/>
    </location>
</feature>
<dbReference type="InParanoid" id="A0A4Q1BJ08"/>
<keyword evidence="3" id="KW-1185">Reference proteome</keyword>
<name>A0A4Q1BJ08_TREME</name>
<protein>
    <submittedName>
        <fullName evidence="2">Uncharacterized protein</fullName>
    </submittedName>
</protein>
<evidence type="ECO:0000313" key="2">
    <source>
        <dbReference type="EMBL" id="RXK37671.1"/>
    </source>
</evidence>